<sequence length="169" mass="18990">MTAKPLHPLVLTTGRAGLLVLTDGVILGVPLLSMLWLLALLCWMPCRAAWLLYRRKSLPMVGAGWLIWLCAIALAMGLCYGQARYAERQATRVVQALAQYRAARGVYPPDLQALVPTYLAEVPALGIGLLSGGFHYRPDRQPDQPPRLFYGVLPRYAYHFGTRRWRDRD</sequence>
<name>A0ABV8ML46_9NEIS</name>
<dbReference type="EMBL" id="JBHSBU010000001">
    <property type="protein sequence ID" value="MFC4157823.1"/>
    <property type="molecule type" value="Genomic_DNA"/>
</dbReference>
<protein>
    <recommendedName>
        <fullName evidence="4">DUF4129 domain-containing protein</fullName>
    </recommendedName>
</protein>
<comment type="caution">
    <text evidence="2">The sequence shown here is derived from an EMBL/GenBank/DDBJ whole genome shotgun (WGS) entry which is preliminary data.</text>
</comment>
<keyword evidence="1" id="KW-1133">Transmembrane helix</keyword>
<accession>A0ABV8ML46</accession>
<reference evidence="3" key="1">
    <citation type="journal article" date="2019" name="Int. J. Syst. Evol. Microbiol.">
        <title>The Global Catalogue of Microorganisms (GCM) 10K type strain sequencing project: providing services to taxonomists for standard genome sequencing and annotation.</title>
        <authorList>
            <consortium name="The Broad Institute Genomics Platform"/>
            <consortium name="The Broad Institute Genome Sequencing Center for Infectious Disease"/>
            <person name="Wu L."/>
            <person name="Ma J."/>
        </authorList>
    </citation>
    <scope>NUCLEOTIDE SEQUENCE [LARGE SCALE GENOMIC DNA]</scope>
    <source>
        <strain evidence="3">LMG 29894</strain>
    </source>
</reference>
<dbReference type="Proteomes" id="UP001595791">
    <property type="component" value="Unassembled WGS sequence"/>
</dbReference>
<evidence type="ECO:0000313" key="2">
    <source>
        <dbReference type="EMBL" id="MFC4157823.1"/>
    </source>
</evidence>
<dbReference type="RefSeq" id="WP_378159868.1">
    <property type="nucleotide sequence ID" value="NZ_JBHSBU010000001.1"/>
</dbReference>
<keyword evidence="3" id="KW-1185">Reference proteome</keyword>
<feature type="transmembrane region" description="Helical" evidence="1">
    <location>
        <begin position="25"/>
        <end position="46"/>
    </location>
</feature>
<evidence type="ECO:0000256" key="1">
    <source>
        <dbReference type="SAM" id="Phobius"/>
    </source>
</evidence>
<organism evidence="2 3">
    <name type="scientific">Chitinimonas lacunae</name>
    <dbReference type="NCBI Taxonomy" id="1963018"/>
    <lineage>
        <taxon>Bacteria</taxon>
        <taxon>Pseudomonadati</taxon>
        <taxon>Pseudomonadota</taxon>
        <taxon>Betaproteobacteria</taxon>
        <taxon>Neisseriales</taxon>
        <taxon>Chitinibacteraceae</taxon>
        <taxon>Chitinimonas</taxon>
    </lineage>
</organism>
<gene>
    <name evidence="2" type="ORF">ACFOW7_00500</name>
</gene>
<evidence type="ECO:0008006" key="4">
    <source>
        <dbReference type="Google" id="ProtNLM"/>
    </source>
</evidence>
<feature type="transmembrane region" description="Helical" evidence="1">
    <location>
        <begin position="58"/>
        <end position="78"/>
    </location>
</feature>
<keyword evidence="1" id="KW-0812">Transmembrane</keyword>
<evidence type="ECO:0000313" key="3">
    <source>
        <dbReference type="Proteomes" id="UP001595791"/>
    </source>
</evidence>
<proteinExistence type="predicted"/>
<keyword evidence="1" id="KW-0472">Membrane</keyword>